<feature type="compositionally biased region" description="Acidic residues" evidence="1">
    <location>
        <begin position="93"/>
        <end position="109"/>
    </location>
</feature>
<feature type="transmembrane region" description="Helical" evidence="2">
    <location>
        <begin position="9"/>
        <end position="32"/>
    </location>
</feature>
<keyword evidence="2" id="KW-0812">Transmembrane</keyword>
<gene>
    <name evidence="3" type="ORF">MBJ925_LOCUS20786</name>
</gene>
<dbReference type="EMBL" id="CAJNRE010010578">
    <property type="protein sequence ID" value="CAF2092722.1"/>
    <property type="molecule type" value="Genomic_DNA"/>
</dbReference>
<sequence length="138" mass="15438">MDNPKKHTVWWFATAGGTCSHVTAALVALIHWKNNKKIPSFYITAVALFLNVLDCTPYKKSKKKQVSEEYYEANSDTESQTTSISQGTASAEVTDEECTSSEMSDEDSMDSQTTDLQFTSSETSDEDARYELHTDETK</sequence>
<proteinExistence type="predicted"/>
<feature type="region of interest" description="Disordered" evidence="1">
    <location>
        <begin position="62"/>
        <end position="138"/>
    </location>
</feature>
<evidence type="ECO:0000313" key="3">
    <source>
        <dbReference type="EMBL" id="CAF2092722.1"/>
    </source>
</evidence>
<keyword evidence="2" id="KW-1133">Transmembrane helix</keyword>
<feature type="compositionally biased region" description="Basic and acidic residues" evidence="1">
    <location>
        <begin position="126"/>
        <end position="138"/>
    </location>
</feature>
<protein>
    <submittedName>
        <fullName evidence="3">Uncharacterized protein</fullName>
    </submittedName>
</protein>
<dbReference type="Proteomes" id="UP000663824">
    <property type="component" value="Unassembled WGS sequence"/>
</dbReference>
<comment type="caution">
    <text evidence="3">The sequence shown here is derived from an EMBL/GenBank/DDBJ whole genome shotgun (WGS) entry which is preliminary data.</text>
</comment>
<accession>A0A816STQ1</accession>
<organism evidence="3 4">
    <name type="scientific">Rotaria magnacalcarata</name>
    <dbReference type="NCBI Taxonomy" id="392030"/>
    <lineage>
        <taxon>Eukaryota</taxon>
        <taxon>Metazoa</taxon>
        <taxon>Spiralia</taxon>
        <taxon>Gnathifera</taxon>
        <taxon>Rotifera</taxon>
        <taxon>Eurotatoria</taxon>
        <taxon>Bdelloidea</taxon>
        <taxon>Philodinida</taxon>
        <taxon>Philodinidae</taxon>
        <taxon>Rotaria</taxon>
    </lineage>
</organism>
<feature type="compositionally biased region" description="Polar residues" evidence="1">
    <location>
        <begin position="74"/>
        <end position="91"/>
    </location>
</feature>
<dbReference type="AlphaFoldDB" id="A0A816STQ1"/>
<evidence type="ECO:0000256" key="2">
    <source>
        <dbReference type="SAM" id="Phobius"/>
    </source>
</evidence>
<reference evidence="3" key="1">
    <citation type="submission" date="2021-02" db="EMBL/GenBank/DDBJ databases">
        <authorList>
            <person name="Nowell W R."/>
        </authorList>
    </citation>
    <scope>NUCLEOTIDE SEQUENCE</scope>
</reference>
<evidence type="ECO:0000313" key="4">
    <source>
        <dbReference type="Proteomes" id="UP000663824"/>
    </source>
</evidence>
<evidence type="ECO:0000256" key="1">
    <source>
        <dbReference type="SAM" id="MobiDB-lite"/>
    </source>
</evidence>
<keyword evidence="2" id="KW-0472">Membrane</keyword>
<name>A0A816STQ1_9BILA</name>